<keyword evidence="15" id="KW-1185">Reference proteome</keyword>
<organism evidence="14 15">
    <name type="scientific">Pseudochryseolinea flava</name>
    <dbReference type="NCBI Taxonomy" id="2059302"/>
    <lineage>
        <taxon>Bacteria</taxon>
        <taxon>Pseudomonadati</taxon>
        <taxon>Bacteroidota</taxon>
        <taxon>Cytophagia</taxon>
        <taxon>Cytophagales</taxon>
        <taxon>Fulvivirgaceae</taxon>
        <taxon>Pseudochryseolinea</taxon>
    </lineage>
</organism>
<name>A0A364Y1Z5_9BACT</name>
<dbReference type="Pfam" id="PF00672">
    <property type="entry name" value="HAMP"/>
    <property type="match status" value="1"/>
</dbReference>
<sequence length="454" mass="51799">MKNQTRIALVFFSLTISVMIMLSAAVYYFAMQYTFADFYKRLKTRAQLAARIKLEDERTSLSAYQEMRDRILEKLPNEIDYFIEVKSDFNATLADTLGLPASFFRNVIEQGAAEYRRDEIFYSGIRHQQEGRSYIVIVSAESYYYSHHVANLRTIMTAAFVLISLIVLYVSFLFSRYVFGPVRQITRQAGDINSDNLHVRLDVEGVNDDIKELKVTFNTMLDRLEASFATQNNFISNASHELATPLTAIIGESEVALSKERNEMEYRDSLKRISHQAERLERITKSLLFLAQTGFEGSKQKFRSVRVDQLLWDVKSTIEQMNPKSQVMINIELMPENPDLLTINGSEQLLHLALSNIVSNGCKYSNHQPVEIFVGISDTHVIVVVTDRGIGIPENEIRFIYDPFFRASNTIDFEGYGIGLPLTRNIVRIHKGTISVKSKLGYGTVVELSFPVGR</sequence>
<comment type="subcellular location">
    <subcellularLocation>
        <location evidence="2">Membrane</location>
    </subcellularLocation>
</comment>
<proteinExistence type="predicted"/>
<feature type="domain" description="HAMP" evidence="13">
    <location>
        <begin position="176"/>
        <end position="229"/>
    </location>
</feature>
<dbReference type="SMART" id="SM00387">
    <property type="entry name" value="HATPase_c"/>
    <property type="match status" value="1"/>
</dbReference>
<dbReference type="CDD" id="cd06225">
    <property type="entry name" value="HAMP"/>
    <property type="match status" value="1"/>
</dbReference>
<keyword evidence="8 11" id="KW-1133">Transmembrane helix</keyword>
<evidence type="ECO:0000256" key="10">
    <source>
        <dbReference type="ARBA" id="ARBA00023136"/>
    </source>
</evidence>
<dbReference type="CDD" id="cd00082">
    <property type="entry name" value="HisKA"/>
    <property type="match status" value="1"/>
</dbReference>
<evidence type="ECO:0000256" key="6">
    <source>
        <dbReference type="ARBA" id="ARBA00022692"/>
    </source>
</evidence>
<dbReference type="SUPFAM" id="SSF47384">
    <property type="entry name" value="Homodimeric domain of signal transducing histidine kinase"/>
    <property type="match status" value="1"/>
</dbReference>
<dbReference type="SUPFAM" id="SSF55874">
    <property type="entry name" value="ATPase domain of HSP90 chaperone/DNA topoisomerase II/histidine kinase"/>
    <property type="match status" value="1"/>
</dbReference>
<accession>A0A364Y1Z5</accession>
<dbReference type="InterPro" id="IPR050428">
    <property type="entry name" value="TCS_sensor_his_kinase"/>
</dbReference>
<dbReference type="PANTHER" id="PTHR45436:SF5">
    <property type="entry name" value="SENSOR HISTIDINE KINASE TRCS"/>
    <property type="match status" value="1"/>
</dbReference>
<evidence type="ECO:0000256" key="2">
    <source>
        <dbReference type="ARBA" id="ARBA00004370"/>
    </source>
</evidence>
<evidence type="ECO:0000259" key="12">
    <source>
        <dbReference type="PROSITE" id="PS50109"/>
    </source>
</evidence>
<dbReference type="InterPro" id="IPR036097">
    <property type="entry name" value="HisK_dim/P_sf"/>
</dbReference>
<evidence type="ECO:0000256" key="1">
    <source>
        <dbReference type="ARBA" id="ARBA00000085"/>
    </source>
</evidence>
<evidence type="ECO:0000256" key="7">
    <source>
        <dbReference type="ARBA" id="ARBA00022777"/>
    </source>
</evidence>
<dbReference type="InterPro" id="IPR003660">
    <property type="entry name" value="HAMP_dom"/>
</dbReference>
<dbReference type="InterPro" id="IPR004358">
    <property type="entry name" value="Sig_transdc_His_kin-like_C"/>
</dbReference>
<dbReference type="SMART" id="SM00388">
    <property type="entry name" value="HisKA"/>
    <property type="match status" value="1"/>
</dbReference>
<keyword evidence="7 14" id="KW-0418">Kinase</keyword>
<reference evidence="14 15" key="1">
    <citation type="submission" date="2018-06" db="EMBL/GenBank/DDBJ databases">
        <title>Chryseolinea flavus sp. nov., a member of the phylum Bacteroidetes isolated from soil.</title>
        <authorList>
            <person name="Li Y."/>
            <person name="Wang J."/>
        </authorList>
    </citation>
    <scope>NUCLEOTIDE SEQUENCE [LARGE SCALE GENOMIC DNA]</scope>
    <source>
        <strain evidence="14 15">SDU1-6</strain>
    </source>
</reference>
<dbReference type="InterPro" id="IPR003594">
    <property type="entry name" value="HATPase_dom"/>
</dbReference>
<dbReference type="FunFam" id="1.10.287.130:FF:000001">
    <property type="entry name" value="Two-component sensor histidine kinase"/>
    <property type="match status" value="1"/>
</dbReference>
<dbReference type="Proteomes" id="UP000251889">
    <property type="component" value="Unassembled WGS sequence"/>
</dbReference>
<dbReference type="Gene3D" id="3.30.565.10">
    <property type="entry name" value="Histidine kinase-like ATPase, C-terminal domain"/>
    <property type="match status" value="1"/>
</dbReference>
<keyword evidence="6 11" id="KW-0812">Transmembrane</keyword>
<protein>
    <recommendedName>
        <fullName evidence="3">histidine kinase</fullName>
        <ecNumber evidence="3">2.7.13.3</ecNumber>
    </recommendedName>
</protein>
<dbReference type="PROSITE" id="PS50885">
    <property type="entry name" value="HAMP"/>
    <property type="match status" value="1"/>
</dbReference>
<keyword evidence="4" id="KW-0597">Phosphoprotein</keyword>
<dbReference type="EC" id="2.7.13.3" evidence="3"/>
<dbReference type="InterPro" id="IPR036890">
    <property type="entry name" value="HATPase_C_sf"/>
</dbReference>
<dbReference type="RefSeq" id="WP_112747460.1">
    <property type="nucleotide sequence ID" value="NZ_QMFY01000006.1"/>
</dbReference>
<dbReference type="Pfam" id="PF02518">
    <property type="entry name" value="HATPase_c"/>
    <property type="match status" value="1"/>
</dbReference>
<dbReference type="GO" id="GO:0000155">
    <property type="term" value="F:phosphorelay sensor kinase activity"/>
    <property type="evidence" value="ECO:0007669"/>
    <property type="project" value="InterPro"/>
</dbReference>
<dbReference type="InterPro" id="IPR005467">
    <property type="entry name" value="His_kinase_dom"/>
</dbReference>
<evidence type="ECO:0000313" key="14">
    <source>
        <dbReference type="EMBL" id="RAW00660.1"/>
    </source>
</evidence>
<dbReference type="AlphaFoldDB" id="A0A364Y1Z5"/>
<keyword evidence="5" id="KW-0808">Transferase</keyword>
<dbReference type="Gene3D" id="1.10.287.130">
    <property type="match status" value="1"/>
</dbReference>
<feature type="domain" description="Histidine kinase" evidence="12">
    <location>
        <begin position="237"/>
        <end position="454"/>
    </location>
</feature>
<feature type="transmembrane region" description="Helical" evidence="11">
    <location>
        <begin position="7"/>
        <end position="30"/>
    </location>
</feature>
<dbReference type="PROSITE" id="PS50109">
    <property type="entry name" value="HIS_KIN"/>
    <property type="match status" value="1"/>
</dbReference>
<dbReference type="SMART" id="SM00304">
    <property type="entry name" value="HAMP"/>
    <property type="match status" value="1"/>
</dbReference>
<dbReference type="PRINTS" id="PR00344">
    <property type="entry name" value="BCTRLSENSOR"/>
</dbReference>
<dbReference type="Pfam" id="PF00512">
    <property type="entry name" value="HisKA"/>
    <property type="match status" value="1"/>
</dbReference>
<dbReference type="EMBL" id="QMFY01000006">
    <property type="protein sequence ID" value="RAW00660.1"/>
    <property type="molecule type" value="Genomic_DNA"/>
</dbReference>
<evidence type="ECO:0000256" key="4">
    <source>
        <dbReference type="ARBA" id="ARBA00022553"/>
    </source>
</evidence>
<dbReference type="GO" id="GO:0005886">
    <property type="term" value="C:plasma membrane"/>
    <property type="evidence" value="ECO:0007669"/>
    <property type="project" value="TreeGrafter"/>
</dbReference>
<keyword evidence="10 11" id="KW-0472">Membrane</keyword>
<feature type="transmembrane region" description="Helical" evidence="11">
    <location>
        <begin position="155"/>
        <end position="179"/>
    </location>
</feature>
<evidence type="ECO:0000256" key="8">
    <source>
        <dbReference type="ARBA" id="ARBA00022989"/>
    </source>
</evidence>
<evidence type="ECO:0000313" key="15">
    <source>
        <dbReference type="Proteomes" id="UP000251889"/>
    </source>
</evidence>
<evidence type="ECO:0000256" key="5">
    <source>
        <dbReference type="ARBA" id="ARBA00022679"/>
    </source>
</evidence>
<dbReference type="SUPFAM" id="SSF158472">
    <property type="entry name" value="HAMP domain-like"/>
    <property type="match status" value="1"/>
</dbReference>
<gene>
    <name evidence="14" type="ORF">DQQ10_13810</name>
</gene>
<dbReference type="OrthoDB" id="594725at2"/>
<keyword evidence="9" id="KW-0902">Two-component regulatory system</keyword>
<evidence type="ECO:0000256" key="9">
    <source>
        <dbReference type="ARBA" id="ARBA00023012"/>
    </source>
</evidence>
<comment type="catalytic activity">
    <reaction evidence="1">
        <text>ATP + protein L-histidine = ADP + protein N-phospho-L-histidine.</text>
        <dbReference type="EC" id="2.7.13.3"/>
    </reaction>
</comment>
<evidence type="ECO:0000259" key="13">
    <source>
        <dbReference type="PROSITE" id="PS50885"/>
    </source>
</evidence>
<comment type="caution">
    <text evidence="14">The sequence shown here is derived from an EMBL/GenBank/DDBJ whole genome shotgun (WGS) entry which is preliminary data.</text>
</comment>
<dbReference type="Gene3D" id="6.10.340.10">
    <property type="match status" value="1"/>
</dbReference>
<dbReference type="PANTHER" id="PTHR45436">
    <property type="entry name" value="SENSOR HISTIDINE KINASE YKOH"/>
    <property type="match status" value="1"/>
</dbReference>
<evidence type="ECO:0000256" key="3">
    <source>
        <dbReference type="ARBA" id="ARBA00012438"/>
    </source>
</evidence>
<evidence type="ECO:0000256" key="11">
    <source>
        <dbReference type="SAM" id="Phobius"/>
    </source>
</evidence>
<dbReference type="InterPro" id="IPR003661">
    <property type="entry name" value="HisK_dim/P_dom"/>
</dbReference>